<accession>A0A081KE83</accession>
<gene>
    <name evidence="2" type="ORF">GV64_18535</name>
</gene>
<dbReference type="EMBL" id="JOJP01000001">
    <property type="protein sequence ID" value="KEI72459.1"/>
    <property type="molecule type" value="Genomic_DNA"/>
</dbReference>
<dbReference type="AlphaFoldDB" id="A0A081KE83"/>
<dbReference type="RefSeq" id="WP_020584805.1">
    <property type="nucleotide sequence ID" value="NZ_JOJP01000001.1"/>
</dbReference>
<keyword evidence="1" id="KW-0472">Membrane</keyword>
<reference evidence="2 3" key="1">
    <citation type="submission" date="2014-06" db="EMBL/GenBank/DDBJ databases">
        <title>Whole Genome Sequences of Three Symbiotic Endozoicomonas Bacteria.</title>
        <authorList>
            <person name="Neave M.J."/>
            <person name="Apprill A."/>
            <person name="Voolstra C.R."/>
        </authorList>
    </citation>
    <scope>NUCLEOTIDE SEQUENCE [LARGE SCALE GENOMIC DNA]</scope>
    <source>
        <strain evidence="2 3">DSM 22380</strain>
    </source>
</reference>
<keyword evidence="3" id="KW-1185">Reference proteome</keyword>
<dbReference type="InterPro" id="IPR014752">
    <property type="entry name" value="Arrestin-like_C"/>
</dbReference>
<sequence>MSDNTLGLLIAAVVAAGLVAVVIYFIVRFLRGTIELSLPRSAYNPGESIIGSFKLHTKKAIQGNQLLVSLIGIEKTRRRKDDGSYETYSEEVYRDDVVVEEARAYSAGYLSNYDFEVTIPEINDSHPINPMVGQALSAVFSMLSQRSVKLDWKLEVRLDARGIDLATSRSISINMGRLH</sequence>
<proteinExistence type="predicted"/>
<dbReference type="STRING" id="305900.GV64_18535"/>
<evidence type="ECO:0000313" key="2">
    <source>
        <dbReference type="EMBL" id="KEI72459.1"/>
    </source>
</evidence>
<protein>
    <submittedName>
        <fullName evidence="2">Uncharacterized protein</fullName>
    </submittedName>
</protein>
<dbReference type="Gene3D" id="2.60.40.640">
    <property type="match status" value="1"/>
</dbReference>
<comment type="caution">
    <text evidence="2">The sequence shown here is derived from an EMBL/GenBank/DDBJ whole genome shotgun (WGS) entry which is preliminary data.</text>
</comment>
<name>A0A081KE83_9GAMM</name>
<evidence type="ECO:0000256" key="1">
    <source>
        <dbReference type="SAM" id="Phobius"/>
    </source>
</evidence>
<keyword evidence="1" id="KW-1133">Transmembrane helix</keyword>
<dbReference type="eggNOG" id="ENOG5034BER">
    <property type="taxonomic scope" value="Bacteria"/>
</dbReference>
<feature type="transmembrane region" description="Helical" evidence="1">
    <location>
        <begin position="6"/>
        <end position="27"/>
    </location>
</feature>
<organism evidence="2 3">
    <name type="scientific">Endozoicomonas elysicola</name>
    <dbReference type="NCBI Taxonomy" id="305900"/>
    <lineage>
        <taxon>Bacteria</taxon>
        <taxon>Pseudomonadati</taxon>
        <taxon>Pseudomonadota</taxon>
        <taxon>Gammaproteobacteria</taxon>
        <taxon>Oceanospirillales</taxon>
        <taxon>Endozoicomonadaceae</taxon>
        <taxon>Endozoicomonas</taxon>
    </lineage>
</organism>
<evidence type="ECO:0000313" key="3">
    <source>
        <dbReference type="Proteomes" id="UP000027997"/>
    </source>
</evidence>
<keyword evidence="1" id="KW-0812">Transmembrane</keyword>
<dbReference type="Proteomes" id="UP000027997">
    <property type="component" value="Unassembled WGS sequence"/>
</dbReference>